<name>A0ABD6CQU1_9EURY</name>
<dbReference type="EMBL" id="JBHUDK010000016">
    <property type="protein sequence ID" value="MFD1600543.1"/>
    <property type="molecule type" value="Genomic_DNA"/>
</dbReference>
<dbReference type="RefSeq" id="WP_390278096.1">
    <property type="nucleotide sequence ID" value="NZ_JBHUDK010000016.1"/>
</dbReference>
<proteinExistence type="predicted"/>
<accession>A0ABD6CQU1</accession>
<dbReference type="Pfam" id="PF26260">
    <property type="entry name" value="DUF8064"/>
    <property type="match status" value="1"/>
</dbReference>
<comment type="caution">
    <text evidence="2">The sequence shown here is derived from an EMBL/GenBank/DDBJ whole genome shotgun (WGS) entry which is preliminary data.</text>
</comment>
<keyword evidence="1" id="KW-0472">Membrane</keyword>
<feature type="transmembrane region" description="Helical" evidence="1">
    <location>
        <begin position="65"/>
        <end position="82"/>
    </location>
</feature>
<dbReference type="Proteomes" id="UP001597085">
    <property type="component" value="Unassembled WGS sequence"/>
</dbReference>
<organism evidence="2 3">
    <name type="scientific">Halobellus rarus</name>
    <dbReference type="NCBI Taxonomy" id="1126237"/>
    <lineage>
        <taxon>Archaea</taxon>
        <taxon>Methanobacteriati</taxon>
        <taxon>Methanobacteriota</taxon>
        <taxon>Stenosarchaea group</taxon>
        <taxon>Halobacteria</taxon>
        <taxon>Halobacteriales</taxon>
        <taxon>Haloferacaceae</taxon>
        <taxon>Halobellus</taxon>
    </lineage>
</organism>
<reference evidence="2 3" key="1">
    <citation type="journal article" date="2019" name="Int. J. Syst. Evol. Microbiol.">
        <title>The Global Catalogue of Microorganisms (GCM) 10K type strain sequencing project: providing services to taxonomists for standard genome sequencing and annotation.</title>
        <authorList>
            <consortium name="The Broad Institute Genomics Platform"/>
            <consortium name="The Broad Institute Genome Sequencing Center for Infectious Disease"/>
            <person name="Wu L."/>
            <person name="Ma J."/>
        </authorList>
    </citation>
    <scope>NUCLEOTIDE SEQUENCE [LARGE SCALE GENOMIC DNA]</scope>
    <source>
        <strain evidence="2 3">CGMCC 1.12121</strain>
    </source>
</reference>
<protein>
    <recommendedName>
        <fullName evidence="4">SPW repeat-containing protein</fullName>
    </recommendedName>
</protein>
<evidence type="ECO:0008006" key="4">
    <source>
        <dbReference type="Google" id="ProtNLM"/>
    </source>
</evidence>
<feature type="transmembrane region" description="Helical" evidence="1">
    <location>
        <begin position="39"/>
        <end position="58"/>
    </location>
</feature>
<dbReference type="AlphaFoldDB" id="A0ABD6CQU1"/>
<gene>
    <name evidence="2" type="ORF">ACFSBX_16505</name>
</gene>
<keyword evidence="3" id="KW-1185">Reference proteome</keyword>
<evidence type="ECO:0000256" key="1">
    <source>
        <dbReference type="SAM" id="Phobius"/>
    </source>
</evidence>
<feature type="transmembrane region" description="Helical" evidence="1">
    <location>
        <begin position="14"/>
        <end position="33"/>
    </location>
</feature>
<evidence type="ECO:0000313" key="2">
    <source>
        <dbReference type="EMBL" id="MFD1600543.1"/>
    </source>
</evidence>
<keyword evidence="1" id="KW-0812">Transmembrane</keyword>
<evidence type="ECO:0000313" key="3">
    <source>
        <dbReference type="Proteomes" id="UP001597085"/>
    </source>
</evidence>
<dbReference type="InterPro" id="IPR058377">
    <property type="entry name" value="DUF8064"/>
</dbReference>
<keyword evidence="1" id="KW-1133">Transmembrane helix</keyword>
<sequence length="119" mass="13105">MPALHSLKERIRPAALLFMSILIVAATYFEFVYYGPPTLYSVALWIIVAPMLLASTVTGVRSHPFYQPLAYAGFIAIGVLQYLGGEWFLLAGLFVLAGAVGLVVELRNRTDATRSDQQQ</sequence>